<dbReference type="EMBL" id="BARS01024730">
    <property type="protein sequence ID" value="GAG11253.1"/>
    <property type="molecule type" value="Genomic_DNA"/>
</dbReference>
<sequence>TFSWEDQRPAIFRGLIAYEYIRALAKDVHAMDKLMMANATPIRLCWLAPWLDVMGTETDWHRSGKWQPMSDAELLYRRSLCGPKPYCFLMNTDFDSFSHDLVEKYMQRAVAYGMFPGFFSANAATGHYFKRPELYNRDRSLFLKYVPICRRLAQAGWRPITAAWSSQPRVYVERFGTRYLTVFNDSSAPVEVDITCAGPVPQAGRELLSGRAVTWGPVAKTPAGVAGATCHLRLAGEDLAVLDTAAAGEGH</sequence>
<evidence type="ECO:0000313" key="1">
    <source>
        <dbReference type="EMBL" id="GAG11253.1"/>
    </source>
</evidence>
<dbReference type="AlphaFoldDB" id="X0VFJ7"/>
<proteinExistence type="predicted"/>
<name>X0VFJ7_9ZZZZ</name>
<gene>
    <name evidence="1" type="ORF">S01H1_39214</name>
</gene>
<organism evidence="1">
    <name type="scientific">marine sediment metagenome</name>
    <dbReference type="NCBI Taxonomy" id="412755"/>
    <lineage>
        <taxon>unclassified sequences</taxon>
        <taxon>metagenomes</taxon>
        <taxon>ecological metagenomes</taxon>
    </lineage>
</organism>
<feature type="non-terminal residue" evidence="1">
    <location>
        <position position="1"/>
    </location>
</feature>
<reference evidence="1" key="1">
    <citation type="journal article" date="2014" name="Front. Microbiol.">
        <title>High frequency of phylogenetically diverse reductive dehalogenase-homologous genes in deep subseafloor sedimentary metagenomes.</title>
        <authorList>
            <person name="Kawai M."/>
            <person name="Futagami T."/>
            <person name="Toyoda A."/>
            <person name="Takaki Y."/>
            <person name="Nishi S."/>
            <person name="Hori S."/>
            <person name="Arai W."/>
            <person name="Tsubouchi T."/>
            <person name="Morono Y."/>
            <person name="Uchiyama I."/>
            <person name="Ito T."/>
            <person name="Fujiyama A."/>
            <person name="Inagaki F."/>
            <person name="Takami H."/>
        </authorList>
    </citation>
    <scope>NUCLEOTIDE SEQUENCE</scope>
    <source>
        <strain evidence="1">Expedition CK06-06</strain>
    </source>
</reference>
<comment type="caution">
    <text evidence="1">The sequence shown here is derived from an EMBL/GenBank/DDBJ whole genome shotgun (WGS) entry which is preliminary data.</text>
</comment>
<accession>X0VFJ7</accession>
<protein>
    <submittedName>
        <fullName evidence="1">Uncharacterized protein</fullName>
    </submittedName>
</protein>